<evidence type="ECO:0000256" key="9">
    <source>
        <dbReference type="ARBA" id="ARBA00023242"/>
    </source>
</evidence>
<evidence type="ECO:0000256" key="8">
    <source>
        <dbReference type="ARBA" id="ARBA00023163"/>
    </source>
</evidence>
<dbReference type="Pfam" id="PF00850">
    <property type="entry name" value="Hist_deacetyl"/>
    <property type="match status" value="1"/>
</dbReference>
<dbReference type="InterPro" id="IPR037138">
    <property type="entry name" value="His_deacetylse_dom_sf"/>
</dbReference>
<keyword evidence="7" id="KW-0805">Transcription regulation</keyword>
<dbReference type="GO" id="GO:0000118">
    <property type="term" value="C:histone deacetylase complex"/>
    <property type="evidence" value="ECO:0007669"/>
    <property type="project" value="TreeGrafter"/>
</dbReference>
<evidence type="ECO:0000256" key="4">
    <source>
        <dbReference type="ARBA" id="ARBA00022491"/>
    </source>
</evidence>
<dbReference type="PRINTS" id="PR01270">
    <property type="entry name" value="HDASUPER"/>
</dbReference>
<name>A0AA88GPI9_NAELO</name>
<dbReference type="Proteomes" id="UP000816034">
    <property type="component" value="Unassembled WGS sequence"/>
</dbReference>
<dbReference type="GO" id="GO:0141221">
    <property type="term" value="F:histone deacetylase activity, hydrolytic mechanism"/>
    <property type="evidence" value="ECO:0007669"/>
    <property type="project" value="UniProtKB-EC"/>
</dbReference>
<comment type="caution">
    <text evidence="11">The sequence shown here is derived from an EMBL/GenBank/DDBJ whole genome shotgun (WGS) entry which is preliminary data.</text>
</comment>
<accession>A0AA88GPI9</accession>
<evidence type="ECO:0000256" key="7">
    <source>
        <dbReference type="ARBA" id="ARBA00023015"/>
    </source>
</evidence>
<dbReference type="RefSeq" id="XP_044550489.1">
    <property type="nucleotide sequence ID" value="XM_044691638.1"/>
</dbReference>
<dbReference type="InterPro" id="IPR000286">
    <property type="entry name" value="HDACs"/>
</dbReference>
<keyword evidence="8" id="KW-0804">Transcription</keyword>
<reference evidence="11 12" key="1">
    <citation type="journal article" date="2018" name="BMC Genomics">
        <title>The genome of Naegleria lovaniensis, the basis for a comparative approach to unravel pathogenicity factors of the human pathogenic amoeba N. fowleri.</title>
        <authorList>
            <person name="Liechti N."/>
            <person name="Schurch N."/>
            <person name="Bruggmann R."/>
            <person name="Wittwer M."/>
        </authorList>
    </citation>
    <scope>NUCLEOTIDE SEQUENCE [LARGE SCALE GENOMIC DNA]</scope>
    <source>
        <strain evidence="11 12">ATCC 30569</strain>
    </source>
</reference>
<dbReference type="PANTHER" id="PTHR10625">
    <property type="entry name" value="HISTONE DEACETYLASE HDAC1-RELATED"/>
    <property type="match status" value="1"/>
</dbReference>
<dbReference type="PANTHER" id="PTHR10625:SF5">
    <property type="entry name" value="HISTONE DEACETYLASE"/>
    <property type="match status" value="1"/>
</dbReference>
<dbReference type="SUPFAM" id="SSF52768">
    <property type="entry name" value="Arginase/deacetylase"/>
    <property type="match status" value="1"/>
</dbReference>
<evidence type="ECO:0000256" key="3">
    <source>
        <dbReference type="ARBA" id="ARBA00012111"/>
    </source>
</evidence>
<dbReference type="GO" id="GO:0005737">
    <property type="term" value="C:cytoplasm"/>
    <property type="evidence" value="ECO:0007669"/>
    <property type="project" value="TreeGrafter"/>
</dbReference>
<keyword evidence="5" id="KW-0378">Hydrolase</keyword>
<feature type="domain" description="Histone deacetylase" evidence="10">
    <location>
        <begin position="10"/>
        <end position="310"/>
    </location>
</feature>
<evidence type="ECO:0000313" key="12">
    <source>
        <dbReference type="Proteomes" id="UP000816034"/>
    </source>
</evidence>
<gene>
    <name evidence="11" type="ORF">C9374_002241</name>
</gene>
<evidence type="ECO:0000256" key="1">
    <source>
        <dbReference type="ARBA" id="ARBA00004123"/>
    </source>
</evidence>
<dbReference type="Gene3D" id="3.40.800.20">
    <property type="entry name" value="Histone deacetylase domain"/>
    <property type="match status" value="1"/>
</dbReference>
<sequence length="356" mass="39774">MQSHVGRASHPESPARLSGIWSSCIEDNNFDKLCTVMEGRKATREELEWTHASHHVDAIMASRLDMFNHTTDVFVTEESGNAARLACGGLIDLTEQVLKGELDNGFAVIRPPGHHCYYDKASGFCILNNVAVTANAVLRRGLATRIVIVDWDVHHGNGTQAIFEEQFRSKFDIQEKSNEIPDILFFSLHQTRNNFYPNTGNLEQLSYAGAKRFIVNIPFDEVYGDQEMLNAFEQIVMPIAKNYNPDLVIVSAGFDAVKGDKLGGQLCSPQLFGHLTALLMELAKGKVVCALEGGYKIEETASCVKECISVLVGQEPSSLVYLVEPPYLKEEQIQKHTDMLQRVKSFYAELFKRTVE</sequence>
<dbReference type="GO" id="GO:0040029">
    <property type="term" value="P:epigenetic regulation of gene expression"/>
    <property type="evidence" value="ECO:0007669"/>
    <property type="project" value="TreeGrafter"/>
</dbReference>
<dbReference type="CDD" id="cd09992">
    <property type="entry name" value="HDAC_classII"/>
    <property type="match status" value="1"/>
</dbReference>
<comment type="similarity">
    <text evidence="2">Belongs to the histone deacetylase family. HD type 2 subfamily.</text>
</comment>
<evidence type="ECO:0000256" key="2">
    <source>
        <dbReference type="ARBA" id="ARBA00007738"/>
    </source>
</evidence>
<keyword evidence="4" id="KW-0678">Repressor</keyword>
<keyword evidence="6" id="KW-0156">Chromatin regulator</keyword>
<keyword evidence="12" id="KW-1185">Reference proteome</keyword>
<evidence type="ECO:0000256" key="5">
    <source>
        <dbReference type="ARBA" id="ARBA00022801"/>
    </source>
</evidence>
<dbReference type="GeneID" id="68094697"/>
<protein>
    <recommendedName>
        <fullName evidence="3">histone deacetylase</fullName>
        <ecNumber evidence="3">3.5.1.98</ecNumber>
    </recommendedName>
</protein>
<comment type="subcellular location">
    <subcellularLocation>
        <location evidence="1">Nucleus</location>
    </subcellularLocation>
</comment>
<dbReference type="InterPro" id="IPR023696">
    <property type="entry name" value="Ureohydrolase_dom_sf"/>
</dbReference>
<evidence type="ECO:0000256" key="6">
    <source>
        <dbReference type="ARBA" id="ARBA00022853"/>
    </source>
</evidence>
<dbReference type="InterPro" id="IPR023801">
    <property type="entry name" value="His_deacetylse_dom"/>
</dbReference>
<proteinExistence type="inferred from homology"/>
<evidence type="ECO:0000313" key="11">
    <source>
        <dbReference type="EMBL" id="KAG2386497.1"/>
    </source>
</evidence>
<keyword evidence="9" id="KW-0539">Nucleus</keyword>
<organism evidence="11 12">
    <name type="scientific">Naegleria lovaniensis</name>
    <name type="common">Amoeba</name>
    <dbReference type="NCBI Taxonomy" id="51637"/>
    <lineage>
        <taxon>Eukaryota</taxon>
        <taxon>Discoba</taxon>
        <taxon>Heterolobosea</taxon>
        <taxon>Tetramitia</taxon>
        <taxon>Eutetramitia</taxon>
        <taxon>Vahlkampfiidae</taxon>
        <taxon>Naegleria</taxon>
    </lineage>
</organism>
<dbReference type="EMBL" id="PYSW02000015">
    <property type="protein sequence ID" value="KAG2386497.1"/>
    <property type="molecule type" value="Genomic_DNA"/>
</dbReference>
<dbReference type="EC" id="3.5.1.98" evidence="3"/>
<dbReference type="AlphaFoldDB" id="A0AA88GPI9"/>
<evidence type="ECO:0000259" key="10">
    <source>
        <dbReference type="Pfam" id="PF00850"/>
    </source>
</evidence>